<proteinExistence type="predicted"/>
<feature type="domain" description="Prolyl 4-hydroxylase alpha subunit Fe(2+) 2OG dioxygenase" evidence="1">
    <location>
        <begin position="124"/>
        <end position="223"/>
    </location>
</feature>
<protein>
    <recommendedName>
        <fullName evidence="1">Prolyl 4-hydroxylase alpha subunit Fe(2+) 2OG dioxygenase domain-containing protein</fullName>
    </recommendedName>
</protein>
<dbReference type="Proteomes" id="UP000179467">
    <property type="component" value="Unassembled WGS sequence"/>
</dbReference>
<organism evidence="2 3">
    <name type="scientific">Edaphosphingomonas haloaromaticamans</name>
    <dbReference type="NCBI Taxonomy" id="653954"/>
    <lineage>
        <taxon>Bacteria</taxon>
        <taxon>Pseudomonadati</taxon>
        <taxon>Pseudomonadota</taxon>
        <taxon>Alphaproteobacteria</taxon>
        <taxon>Sphingomonadales</taxon>
        <taxon>Rhizorhabdaceae</taxon>
        <taxon>Edaphosphingomonas</taxon>
    </lineage>
</organism>
<evidence type="ECO:0000313" key="3">
    <source>
        <dbReference type="Proteomes" id="UP000179467"/>
    </source>
</evidence>
<dbReference type="AlphaFoldDB" id="A0A1S1H8S5"/>
<gene>
    <name evidence="2" type="ORF">BHE75_00024</name>
</gene>
<comment type="caution">
    <text evidence="2">The sequence shown here is derived from an EMBL/GenBank/DDBJ whole genome shotgun (WGS) entry which is preliminary data.</text>
</comment>
<dbReference type="Gene3D" id="2.60.120.620">
    <property type="entry name" value="q2cbj1_9rhob like domain"/>
    <property type="match status" value="1"/>
</dbReference>
<dbReference type="Pfam" id="PF13640">
    <property type="entry name" value="2OG-FeII_Oxy_3"/>
    <property type="match status" value="1"/>
</dbReference>
<evidence type="ECO:0000313" key="2">
    <source>
        <dbReference type="EMBL" id="OHT18056.1"/>
    </source>
</evidence>
<dbReference type="EMBL" id="MIPT01000001">
    <property type="protein sequence ID" value="OHT18056.1"/>
    <property type="molecule type" value="Genomic_DNA"/>
</dbReference>
<evidence type="ECO:0000259" key="1">
    <source>
        <dbReference type="Pfam" id="PF13640"/>
    </source>
</evidence>
<keyword evidence="3" id="KW-1185">Reference proteome</keyword>
<name>A0A1S1H8S5_9SPHN</name>
<reference evidence="2 3" key="1">
    <citation type="submission" date="2016-09" db="EMBL/GenBank/DDBJ databases">
        <title>Metabolic pathway, cell adaptation mechanisms and a novel monoxygenase revealed through proteogenomic-transcription analysis of a Sphingomonas haloaromaticamans strain degrading the fungicide ortho-phenylphenol.</title>
        <authorList>
            <person name="Perruchon C."/>
            <person name="Papadopoulou E.S."/>
            <person name="Rousidou C."/>
            <person name="Vasileiadis S."/>
            <person name="Tanou G."/>
            <person name="Amoutzias G."/>
            <person name="Molassiotis A."/>
            <person name="Karpouzas D.G."/>
        </authorList>
    </citation>
    <scope>NUCLEOTIDE SEQUENCE [LARGE SCALE GENOMIC DNA]</scope>
    <source>
        <strain evidence="2 3">P3</strain>
    </source>
</reference>
<accession>A0A1S1H8S5</accession>
<dbReference type="RefSeq" id="WP_070931587.1">
    <property type="nucleotide sequence ID" value="NZ_MIPT01000001.1"/>
</dbReference>
<sequence length="282" mass="31929">MPLLNVRDVQGYLHFDPEECRAAGEALAADYAAADPFPHAVIDDFLDADLLRRIVAQFPSTEGRDYFNRAQERLKYQFHPKSIESALIRNLLAELNSDAFLRFIEGISGIKGLIPDPYYSGAGLHEIHAGGHLSVHADFNIHGRMKVERRLNLLIYLNDDWPEEYGGHLELWDRGMKARQKVIAPLLGRAVLFNTALDSYHGHPEPLTCPPDRARRSIALYYYTAFPDGAAAVPERTTVFKPRPGSGDKTDWQVRGRHFVNDWVPHRLQPWARKVLGRVGLS</sequence>
<dbReference type="InterPro" id="IPR044862">
    <property type="entry name" value="Pro_4_hyd_alph_FE2OG_OXY"/>
</dbReference>
<dbReference type="OrthoDB" id="9783171at2"/>